<evidence type="ECO:0000313" key="1">
    <source>
        <dbReference type="EMBL" id="QKS51788.1"/>
    </source>
</evidence>
<dbReference type="RefSeq" id="WP_149198372.1">
    <property type="nucleotide sequence ID" value="NZ_BSOV01000044.1"/>
</dbReference>
<dbReference type="Proteomes" id="UP000509702">
    <property type="component" value="Chromosome"/>
</dbReference>
<dbReference type="KEGG" id="aoz:HUE56_15160"/>
<dbReference type="AlphaFoldDB" id="A0A6N1AKX9"/>
<proteinExistence type="predicted"/>
<organism evidence="1 2">
    <name type="scientific">Azospirillum oryzae</name>
    <dbReference type="NCBI Taxonomy" id="286727"/>
    <lineage>
        <taxon>Bacteria</taxon>
        <taxon>Pseudomonadati</taxon>
        <taxon>Pseudomonadota</taxon>
        <taxon>Alphaproteobacteria</taxon>
        <taxon>Rhodospirillales</taxon>
        <taxon>Azospirillaceae</taxon>
        <taxon>Azospirillum</taxon>
    </lineage>
</organism>
<accession>A0A6N1AKX9</accession>
<dbReference type="OrthoDB" id="10006677at2"/>
<protein>
    <submittedName>
        <fullName evidence="1">Uncharacterized protein</fullName>
    </submittedName>
</protein>
<dbReference type="EMBL" id="CP054619">
    <property type="protein sequence ID" value="QKS51788.1"/>
    <property type="molecule type" value="Genomic_DNA"/>
</dbReference>
<keyword evidence="2" id="KW-1185">Reference proteome</keyword>
<gene>
    <name evidence="1" type="ORF">HUE56_15160</name>
</gene>
<reference evidence="1 2" key="1">
    <citation type="submission" date="2020-06" db="EMBL/GenBank/DDBJ databases">
        <title>Complete genome of Azosprillum oryzae KACC14407.</title>
        <authorList>
            <person name="Kim M."/>
            <person name="Park Y.-J."/>
            <person name="Shin J.-H."/>
        </authorList>
    </citation>
    <scope>NUCLEOTIDE SEQUENCE [LARGE SCALE GENOMIC DNA]</scope>
    <source>
        <strain evidence="1 2">KACC 14407</strain>
    </source>
</reference>
<evidence type="ECO:0000313" key="2">
    <source>
        <dbReference type="Proteomes" id="UP000509702"/>
    </source>
</evidence>
<sequence>MASLLRHLPAERWAAHADALAERWPRWAGEPARFAAPLIAQYRPDTAAVLFEGFAASLVDAIEPDADKLLGVLDAVRHLGRDQAHAVLTAVVRVVEDSQRLADWQTAALADAALATRHPDRLEIVRQWLDRTAAEERTFHEALVRLGEWLFGDASRVGFVRDYALDYTQQAVAPRASPVFRPAIPPVEIDDALRGLRLDDARSATRLLQQHLEHPPGDEAPDRWDDFLALVQGGLPRPEGRPAKRVWPEVFLGGLLTTLRQPRLDLSPADQETIWMVVTADIDLPPGLEAALPRLQEVPREVMVAEAEP</sequence>
<name>A0A6N1AKX9_9PROT</name>